<accession>A0ABV5TR33</accession>
<evidence type="ECO:0000313" key="2">
    <source>
        <dbReference type="Proteomes" id="UP001589610"/>
    </source>
</evidence>
<gene>
    <name evidence="1" type="ORF">ACFFRH_37950</name>
</gene>
<name>A0ABV5TR33_9ACTN</name>
<dbReference type="RefSeq" id="WP_344747743.1">
    <property type="nucleotide sequence ID" value="NZ_BAAAWW010000136.1"/>
</dbReference>
<dbReference type="Proteomes" id="UP001589610">
    <property type="component" value="Unassembled WGS sequence"/>
</dbReference>
<protein>
    <submittedName>
        <fullName evidence="1">Uncharacterized protein</fullName>
    </submittedName>
</protein>
<dbReference type="EMBL" id="JBHMBS010000031">
    <property type="protein sequence ID" value="MFB9681296.1"/>
    <property type="molecule type" value="Genomic_DNA"/>
</dbReference>
<evidence type="ECO:0000313" key="1">
    <source>
        <dbReference type="EMBL" id="MFB9681296.1"/>
    </source>
</evidence>
<sequence>MITIDDFVMLGKTVPEPNSDGRVFVCSAGVSETMRSLIRIYPLARYGAPARWSINQVALEVNPKDSRKESFRLAGDRTPEAHEQINNTFRDLGKVPQGKRAALLKRHTVGSIKEANDKKISLAIINPDVLDLTFEFNPESPDSPQQALFDMGARPEAGAKRFAYIPRLRFKDEDGQHHLMLRDWGCFEYMRKHGDDKRSDLAGGLHLHNSRSLLIGNFNRHRNSWLVISVLGGLRQPASLFDEIPENSDHLAAALA</sequence>
<reference evidence="1 2" key="1">
    <citation type="submission" date="2024-09" db="EMBL/GenBank/DDBJ databases">
        <authorList>
            <person name="Sun Q."/>
            <person name="Mori K."/>
        </authorList>
    </citation>
    <scope>NUCLEOTIDE SEQUENCE [LARGE SCALE GENOMIC DNA]</scope>
    <source>
        <strain evidence="1 2">JCM 3028</strain>
    </source>
</reference>
<keyword evidence="2" id="KW-1185">Reference proteome</keyword>
<organism evidence="1 2">
    <name type="scientific">Streptosporangium vulgare</name>
    <dbReference type="NCBI Taxonomy" id="46190"/>
    <lineage>
        <taxon>Bacteria</taxon>
        <taxon>Bacillati</taxon>
        <taxon>Actinomycetota</taxon>
        <taxon>Actinomycetes</taxon>
        <taxon>Streptosporangiales</taxon>
        <taxon>Streptosporangiaceae</taxon>
        <taxon>Streptosporangium</taxon>
    </lineage>
</organism>
<comment type="caution">
    <text evidence="1">The sequence shown here is derived from an EMBL/GenBank/DDBJ whole genome shotgun (WGS) entry which is preliminary data.</text>
</comment>
<proteinExistence type="predicted"/>